<dbReference type="InterPro" id="IPR007338">
    <property type="entry name" value="DUF416"/>
</dbReference>
<dbReference type="Proteomes" id="UP000251647">
    <property type="component" value="Unassembled WGS sequence"/>
</dbReference>
<name>A0A2X1XBV7_PHODM</name>
<organism evidence="1 2">
    <name type="scientific">Photobacterium damselae</name>
    <dbReference type="NCBI Taxonomy" id="38293"/>
    <lineage>
        <taxon>Bacteria</taxon>
        <taxon>Pseudomonadati</taxon>
        <taxon>Pseudomonadota</taxon>
        <taxon>Gammaproteobacteria</taxon>
        <taxon>Vibrionales</taxon>
        <taxon>Vibrionaceae</taxon>
        <taxon>Photobacterium</taxon>
    </lineage>
</organism>
<evidence type="ECO:0000313" key="1">
    <source>
        <dbReference type="EMBL" id="SPY27031.1"/>
    </source>
</evidence>
<reference evidence="1 2" key="1">
    <citation type="submission" date="2018-06" db="EMBL/GenBank/DDBJ databases">
        <authorList>
            <consortium name="Pathogen Informatics"/>
            <person name="Doyle S."/>
        </authorList>
    </citation>
    <scope>NUCLEOTIDE SEQUENCE [LARGE SCALE GENOMIC DNA]</scope>
    <source>
        <strain evidence="1 2">NCTC11647</strain>
    </source>
</reference>
<proteinExistence type="predicted"/>
<dbReference type="AlphaFoldDB" id="A0A2X1XBV7"/>
<accession>A0A2X1XBV7</accession>
<dbReference type="Pfam" id="PF04222">
    <property type="entry name" value="DUF416"/>
    <property type="match status" value="1"/>
</dbReference>
<dbReference type="Gene3D" id="1.20.1590.10">
    <property type="entry name" value="YP_001051499.1 domain like"/>
    <property type="match status" value="1"/>
</dbReference>
<gene>
    <name evidence="1" type="ORF">NCTC11647_00032</name>
</gene>
<dbReference type="EMBL" id="UATL01000001">
    <property type="protein sequence ID" value="SPY27031.1"/>
    <property type="molecule type" value="Genomic_DNA"/>
</dbReference>
<dbReference type="InterPro" id="IPR023381">
    <property type="entry name" value="YP001051499.1-like_dom_sf"/>
</dbReference>
<sequence length="204" mass="23472">MLITIADYPMLKNPIQLRLEKLEPWQHLTFMASLCERMYPNYAFFCAETDFADARQYRSILDSIWELLTVKSAKINFENQLEKLEELVPVADDFDLYAVNPAIDACMALADLLHALLDRDLMLETVLKISSLSVDTVADLEQAREGIEITNDNQKQCEAVCVEWDMQWAIFRALKEAEKRDIELIKGLRRELREDGVSNIGIAL</sequence>
<protein>
    <submittedName>
        <fullName evidence="1">Protein of uncharacterized function (DUF416)</fullName>
    </submittedName>
</protein>
<evidence type="ECO:0000313" key="2">
    <source>
        <dbReference type="Proteomes" id="UP000251647"/>
    </source>
</evidence>